<dbReference type="Proteomes" id="UP001491310">
    <property type="component" value="Unassembled WGS sequence"/>
</dbReference>
<dbReference type="EMBL" id="JALJOT010000015">
    <property type="protein sequence ID" value="KAK9902615.1"/>
    <property type="molecule type" value="Genomic_DNA"/>
</dbReference>
<protein>
    <recommendedName>
        <fullName evidence="3">3-oxoacyl-[acyl-carrier-protein] reductase</fullName>
        <ecNumber evidence="3">1.1.1.100</ecNumber>
    </recommendedName>
</protein>
<comment type="caution">
    <text evidence="7">The sequence shown here is derived from an EMBL/GenBank/DDBJ whole genome shotgun (WGS) entry which is preliminary data.</text>
</comment>
<evidence type="ECO:0000313" key="8">
    <source>
        <dbReference type="Proteomes" id="UP001491310"/>
    </source>
</evidence>
<proteinExistence type="inferred from homology"/>
<evidence type="ECO:0000256" key="4">
    <source>
        <dbReference type="ARBA" id="ARBA00048508"/>
    </source>
</evidence>
<dbReference type="Pfam" id="PF00106">
    <property type="entry name" value="adh_short"/>
    <property type="match status" value="1"/>
</dbReference>
<evidence type="ECO:0000256" key="5">
    <source>
        <dbReference type="RuleBase" id="RU000363"/>
    </source>
</evidence>
<sequence length="268" mass="28684">MELNLRDKLVVVTGSTSGIGKAIALKFAKTGAHVVINGRSEETIQSTIKDIKAEHASAQLIGIAGDVGSSEGTDAFCAAVDALKRPLDVLVNNVGIFAVKDFWDITDDDWQHTFDVNFFSNVRLCRHFLKPMLERNQGRILLIASEAGVRVLPSMLHYSVSKTAQISLAHGLARLTAGTGVTVNSVLAGPTWTEGVEKYIAGIATKTGRSNEEEAKAYFTQTEPGSLLQRFLRPDEVASAAVFLASDAASGINGAAQRVEGGIIEHMF</sequence>
<name>A0ABR2YD27_9CHLO</name>
<feature type="domain" description="Ketoreductase" evidence="6">
    <location>
        <begin position="8"/>
        <end position="195"/>
    </location>
</feature>
<gene>
    <name evidence="7" type="ORF">WJX75_000046</name>
</gene>
<evidence type="ECO:0000313" key="7">
    <source>
        <dbReference type="EMBL" id="KAK9902615.1"/>
    </source>
</evidence>
<accession>A0ABR2YD27</accession>
<evidence type="ECO:0000256" key="1">
    <source>
        <dbReference type="ARBA" id="ARBA00005194"/>
    </source>
</evidence>
<dbReference type="InterPro" id="IPR036291">
    <property type="entry name" value="NAD(P)-bd_dom_sf"/>
</dbReference>
<dbReference type="SMART" id="SM00822">
    <property type="entry name" value="PKS_KR"/>
    <property type="match status" value="1"/>
</dbReference>
<comment type="similarity">
    <text evidence="2 5">Belongs to the short-chain dehydrogenases/reductases (SDR) family.</text>
</comment>
<dbReference type="PANTHER" id="PTHR42879">
    <property type="entry name" value="3-OXOACYL-(ACYL-CARRIER-PROTEIN) REDUCTASE"/>
    <property type="match status" value="1"/>
</dbReference>
<comment type="pathway">
    <text evidence="1">Lipid metabolism; fatty acid biosynthesis.</text>
</comment>
<dbReference type="InterPro" id="IPR002347">
    <property type="entry name" value="SDR_fam"/>
</dbReference>
<comment type="catalytic activity">
    <reaction evidence="4">
        <text>a (3R)-hydroxyacyl-[ACP] + NADP(+) = a 3-oxoacyl-[ACP] + NADPH + H(+)</text>
        <dbReference type="Rhea" id="RHEA:17397"/>
        <dbReference type="Rhea" id="RHEA-COMP:9916"/>
        <dbReference type="Rhea" id="RHEA-COMP:9945"/>
        <dbReference type="ChEBI" id="CHEBI:15378"/>
        <dbReference type="ChEBI" id="CHEBI:57783"/>
        <dbReference type="ChEBI" id="CHEBI:58349"/>
        <dbReference type="ChEBI" id="CHEBI:78776"/>
        <dbReference type="ChEBI" id="CHEBI:78827"/>
        <dbReference type="EC" id="1.1.1.100"/>
    </reaction>
</comment>
<dbReference type="InterPro" id="IPR050259">
    <property type="entry name" value="SDR"/>
</dbReference>
<dbReference type="SUPFAM" id="SSF51735">
    <property type="entry name" value="NAD(P)-binding Rossmann-fold domains"/>
    <property type="match status" value="1"/>
</dbReference>
<reference evidence="7 8" key="1">
    <citation type="journal article" date="2024" name="Nat. Commun.">
        <title>Phylogenomics reveals the evolutionary origins of lichenization in chlorophyte algae.</title>
        <authorList>
            <person name="Puginier C."/>
            <person name="Libourel C."/>
            <person name="Otte J."/>
            <person name="Skaloud P."/>
            <person name="Haon M."/>
            <person name="Grisel S."/>
            <person name="Petersen M."/>
            <person name="Berrin J.G."/>
            <person name="Delaux P.M."/>
            <person name="Dal Grande F."/>
            <person name="Keller J."/>
        </authorList>
    </citation>
    <scope>NUCLEOTIDE SEQUENCE [LARGE SCALE GENOMIC DNA]</scope>
    <source>
        <strain evidence="7 8">SAG 216-7</strain>
    </source>
</reference>
<evidence type="ECO:0000256" key="2">
    <source>
        <dbReference type="ARBA" id="ARBA00006484"/>
    </source>
</evidence>
<evidence type="ECO:0000256" key="3">
    <source>
        <dbReference type="ARBA" id="ARBA00012948"/>
    </source>
</evidence>
<dbReference type="InterPro" id="IPR057326">
    <property type="entry name" value="KR_dom"/>
</dbReference>
<dbReference type="Gene3D" id="3.40.50.720">
    <property type="entry name" value="NAD(P)-binding Rossmann-like Domain"/>
    <property type="match status" value="1"/>
</dbReference>
<dbReference type="PANTHER" id="PTHR42879:SF2">
    <property type="entry name" value="3-OXOACYL-[ACYL-CARRIER-PROTEIN] REDUCTASE FABG"/>
    <property type="match status" value="1"/>
</dbReference>
<dbReference type="PRINTS" id="PR00080">
    <property type="entry name" value="SDRFAMILY"/>
</dbReference>
<dbReference type="EC" id="1.1.1.100" evidence="3"/>
<evidence type="ECO:0000259" key="6">
    <source>
        <dbReference type="SMART" id="SM00822"/>
    </source>
</evidence>
<organism evidence="7 8">
    <name type="scientific">Coccomyxa subellipsoidea</name>
    <dbReference type="NCBI Taxonomy" id="248742"/>
    <lineage>
        <taxon>Eukaryota</taxon>
        <taxon>Viridiplantae</taxon>
        <taxon>Chlorophyta</taxon>
        <taxon>core chlorophytes</taxon>
        <taxon>Trebouxiophyceae</taxon>
        <taxon>Trebouxiophyceae incertae sedis</taxon>
        <taxon>Coccomyxaceae</taxon>
        <taxon>Coccomyxa</taxon>
    </lineage>
</organism>
<dbReference type="CDD" id="cd05233">
    <property type="entry name" value="SDR_c"/>
    <property type="match status" value="1"/>
</dbReference>
<keyword evidence="8" id="KW-1185">Reference proteome</keyword>
<dbReference type="PRINTS" id="PR00081">
    <property type="entry name" value="GDHRDH"/>
</dbReference>